<evidence type="ECO:0000313" key="15">
    <source>
        <dbReference type="Proteomes" id="UP000501107"/>
    </source>
</evidence>
<dbReference type="PIRSF" id="PIRSF037677">
    <property type="entry name" value="DNA_mis_repair_Msh6"/>
    <property type="match status" value="1"/>
</dbReference>
<dbReference type="InterPro" id="IPR017261">
    <property type="entry name" value="DNA_mismatch_repair_MutS/MSH"/>
</dbReference>
<dbReference type="SUPFAM" id="SSF55271">
    <property type="entry name" value="DNA repair protein MutS, domain I"/>
    <property type="match status" value="1"/>
</dbReference>
<dbReference type="SUPFAM" id="SSF52540">
    <property type="entry name" value="P-loop containing nucleoside triphosphate hydrolases"/>
    <property type="match status" value="1"/>
</dbReference>
<evidence type="ECO:0000256" key="1">
    <source>
        <dbReference type="ARBA" id="ARBA00006271"/>
    </source>
</evidence>
<dbReference type="PROSITE" id="PS00486">
    <property type="entry name" value="DNA_MISMATCH_REPAIR_2"/>
    <property type="match status" value="1"/>
</dbReference>
<dbReference type="SMART" id="SM00534">
    <property type="entry name" value="MUTSac"/>
    <property type="match status" value="1"/>
</dbReference>
<dbReference type="Proteomes" id="UP000031876">
    <property type="component" value="Chromosome"/>
</dbReference>
<dbReference type="KEGG" id="btw:BF38_4939"/>
<dbReference type="SUPFAM" id="SSF48334">
    <property type="entry name" value="DNA repair protein MutS, domain III"/>
    <property type="match status" value="1"/>
</dbReference>
<dbReference type="InterPro" id="IPR036187">
    <property type="entry name" value="DNA_mismatch_repair_MutS_sf"/>
</dbReference>
<dbReference type="NCBIfam" id="TIGR01070">
    <property type="entry name" value="mutS1"/>
    <property type="match status" value="1"/>
</dbReference>
<dbReference type="Gene3D" id="1.10.1420.10">
    <property type="match status" value="2"/>
</dbReference>
<dbReference type="Pfam" id="PF01624">
    <property type="entry name" value="MutS_I"/>
    <property type="match status" value="1"/>
</dbReference>
<dbReference type="AlphaFoldDB" id="A0A0B5NYM4"/>
<evidence type="ECO:0000256" key="2">
    <source>
        <dbReference type="ARBA" id="ARBA00021982"/>
    </source>
</evidence>
<dbReference type="GO" id="GO:0006298">
    <property type="term" value="P:mismatch repair"/>
    <property type="evidence" value="ECO:0007669"/>
    <property type="project" value="UniProtKB-UniRule"/>
</dbReference>
<comment type="function">
    <text evidence="8">This protein is involved in the repair of mismatches in DNA. It is possible that it carries out the mismatch recognition step. This protein has a weak ATPase activity.</text>
</comment>
<dbReference type="FunFam" id="3.40.50.300:FF:000896">
    <property type="entry name" value="DNA mismatch repair protein MutS"/>
    <property type="match status" value="1"/>
</dbReference>
<dbReference type="GO" id="GO:0003684">
    <property type="term" value="F:damaged DNA binding"/>
    <property type="evidence" value="ECO:0007669"/>
    <property type="project" value="UniProtKB-UniRule"/>
</dbReference>
<dbReference type="InterPro" id="IPR007860">
    <property type="entry name" value="DNA_mmatch_repair_MutS_con_dom"/>
</dbReference>
<evidence type="ECO:0000256" key="6">
    <source>
        <dbReference type="ARBA" id="ARBA00023125"/>
    </source>
</evidence>
<dbReference type="NCBIfam" id="NF003810">
    <property type="entry name" value="PRK05399.1"/>
    <property type="match status" value="1"/>
</dbReference>
<feature type="domain" description="DNA mismatch repair proteins mutS family" evidence="11">
    <location>
        <begin position="681"/>
        <end position="697"/>
    </location>
</feature>
<proteinExistence type="inferred from homology"/>
<evidence type="ECO:0000256" key="3">
    <source>
        <dbReference type="ARBA" id="ARBA00022741"/>
    </source>
</evidence>
<dbReference type="CDD" id="cd03284">
    <property type="entry name" value="ABC_MutS1"/>
    <property type="match status" value="1"/>
</dbReference>
<keyword evidence="3 8" id="KW-0547">Nucleotide-binding</keyword>
<dbReference type="FunFam" id="3.30.420.110:FF:000007">
    <property type="entry name" value="DNA mismatch repair protein MutS"/>
    <property type="match status" value="1"/>
</dbReference>
<dbReference type="InterPro" id="IPR007696">
    <property type="entry name" value="DNA_mismatch_repair_MutS_core"/>
</dbReference>
<reference evidence="12 14" key="1">
    <citation type="journal article" date="2015" name="Genome Announc.">
        <title>Complete genome sequences for 35 biothreat assay-relevant bacillus species.</title>
        <authorList>
            <person name="Johnson S.L."/>
            <person name="Daligault H.E."/>
            <person name="Davenport K.W."/>
            <person name="Jaissle J."/>
            <person name="Frey K.G."/>
            <person name="Ladner J.T."/>
            <person name="Broomall S.M."/>
            <person name="Bishop-Lilly K.A."/>
            <person name="Bruce D.C."/>
            <person name="Gibbons H.S."/>
            <person name="Coyne S.R."/>
            <person name="Lo C.C."/>
            <person name="Meincke L."/>
            <person name="Munk A.C."/>
            <person name="Koroleva G.I."/>
            <person name="Rosenzweig C.N."/>
            <person name="Palacios G.F."/>
            <person name="Redden C.L."/>
            <person name="Minogue T.D."/>
            <person name="Chain P.S."/>
        </authorList>
    </citation>
    <scope>NUCLEOTIDE SEQUENCE [LARGE SCALE GENOMIC DNA]</scope>
    <source>
        <strain evidence="12 14">HD1011</strain>
    </source>
</reference>
<evidence type="ECO:0000313" key="13">
    <source>
        <dbReference type="EMBL" id="QKH23451.1"/>
    </source>
</evidence>
<dbReference type="Gene3D" id="3.40.50.300">
    <property type="entry name" value="P-loop containing nucleotide triphosphate hydrolases"/>
    <property type="match status" value="1"/>
</dbReference>
<keyword evidence="5 8" id="KW-0067">ATP-binding</keyword>
<feature type="compositionally biased region" description="Basic and acidic residues" evidence="10">
    <location>
        <begin position="845"/>
        <end position="855"/>
    </location>
</feature>
<evidence type="ECO:0000256" key="7">
    <source>
        <dbReference type="ARBA" id="ARBA00023204"/>
    </source>
</evidence>
<evidence type="ECO:0000256" key="8">
    <source>
        <dbReference type="HAMAP-Rule" id="MF_00096"/>
    </source>
</evidence>
<dbReference type="PANTHER" id="PTHR11361">
    <property type="entry name" value="DNA MISMATCH REPAIR PROTEIN MUTS FAMILY MEMBER"/>
    <property type="match status" value="1"/>
</dbReference>
<evidence type="ECO:0000256" key="4">
    <source>
        <dbReference type="ARBA" id="ARBA00022763"/>
    </source>
</evidence>
<dbReference type="SUPFAM" id="SSF53150">
    <property type="entry name" value="DNA repair protein MutS, domain II"/>
    <property type="match status" value="1"/>
</dbReference>
<evidence type="ECO:0000259" key="11">
    <source>
        <dbReference type="PROSITE" id="PS00486"/>
    </source>
</evidence>
<dbReference type="Gene3D" id="3.40.1170.10">
    <property type="entry name" value="DNA repair protein MutS, domain I"/>
    <property type="match status" value="1"/>
</dbReference>
<dbReference type="RefSeq" id="WP_000196030.1">
    <property type="nucleotide sequence ID" value="NZ_CP009335.1"/>
</dbReference>
<comment type="similarity">
    <text evidence="1 8 9">Belongs to the DNA mismatch repair MutS family.</text>
</comment>
<dbReference type="GO" id="GO:0005829">
    <property type="term" value="C:cytosol"/>
    <property type="evidence" value="ECO:0007669"/>
    <property type="project" value="TreeGrafter"/>
</dbReference>
<keyword evidence="6 8" id="KW-0238">DNA-binding</keyword>
<keyword evidence="7 8" id="KW-0234">DNA repair</keyword>
<dbReference type="InterPro" id="IPR000432">
    <property type="entry name" value="DNA_mismatch_repair_MutS_C"/>
</dbReference>
<keyword evidence="4 8" id="KW-0227">DNA damage</keyword>
<name>A0A0B5NYM4_BACTU</name>
<dbReference type="GO" id="GO:0030983">
    <property type="term" value="F:mismatched DNA binding"/>
    <property type="evidence" value="ECO:0007669"/>
    <property type="project" value="InterPro"/>
</dbReference>
<dbReference type="PANTHER" id="PTHR11361:SF34">
    <property type="entry name" value="DNA MISMATCH REPAIR PROTEIN MSH1, MITOCHONDRIAL"/>
    <property type="match status" value="1"/>
</dbReference>
<evidence type="ECO:0000313" key="14">
    <source>
        <dbReference type="Proteomes" id="UP000031876"/>
    </source>
</evidence>
<dbReference type="EMBL" id="CP053980">
    <property type="protein sequence ID" value="QKH23451.1"/>
    <property type="molecule type" value="Genomic_DNA"/>
</dbReference>
<dbReference type="Pfam" id="PF05188">
    <property type="entry name" value="MutS_II"/>
    <property type="match status" value="1"/>
</dbReference>
<dbReference type="InterPro" id="IPR045076">
    <property type="entry name" value="MutS"/>
</dbReference>
<evidence type="ECO:0000256" key="9">
    <source>
        <dbReference type="RuleBase" id="RU003756"/>
    </source>
</evidence>
<organism evidence="13 15">
    <name type="scientific">Bacillus thuringiensis</name>
    <dbReference type="NCBI Taxonomy" id="1428"/>
    <lineage>
        <taxon>Bacteria</taxon>
        <taxon>Bacillati</taxon>
        <taxon>Bacillota</taxon>
        <taxon>Bacilli</taxon>
        <taxon>Bacillales</taxon>
        <taxon>Bacillaceae</taxon>
        <taxon>Bacillus</taxon>
        <taxon>Bacillus cereus group</taxon>
    </lineage>
</organism>
<dbReference type="HAMAP" id="MF_00096">
    <property type="entry name" value="MutS"/>
    <property type="match status" value="1"/>
</dbReference>
<dbReference type="InterPro" id="IPR007861">
    <property type="entry name" value="DNA_mismatch_repair_MutS_clamp"/>
</dbReference>
<dbReference type="InterPro" id="IPR005748">
    <property type="entry name" value="DNA_mismatch_repair_MutS"/>
</dbReference>
<reference evidence="13 15" key="2">
    <citation type="submission" date="2020-05" db="EMBL/GenBank/DDBJ databases">
        <title>FDA dAtabase for Regulatory Grade micrObial Sequences (FDA-ARGOS): Supporting development and validation of Infectious Disease Dx tests.</title>
        <authorList>
            <person name="Nelson B."/>
            <person name="Plummer A."/>
            <person name="Tallon L."/>
            <person name="Sadzewicz L."/>
            <person name="Zhao X."/>
            <person name="Vavikolanu K."/>
            <person name="Mehta A."/>
            <person name="Aluvathingal J."/>
            <person name="Nadendla S."/>
            <person name="Myers T."/>
            <person name="Yan Y."/>
            <person name="Sichtig H."/>
        </authorList>
    </citation>
    <scope>NUCLEOTIDE SEQUENCE [LARGE SCALE GENOMIC DNA]</scope>
    <source>
        <strain evidence="13 15">FDAARGOS_795</strain>
    </source>
</reference>
<feature type="binding site" evidence="8">
    <location>
        <begin position="607"/>
        <end position="614"/>
    </location>
    <ligand>
        <name>ATP</name>
        <dbReference type="ChEBI" id="CHEBI:30616"/>
    </ligand>
</feature>
<dbReference type="GO" id="GO:0140664">
    <property type="term" value="F:ATP-dependent DNA damage sensor activity"/>
    <property type="evidence" value="ECO:0007669"/>
    <property type="project" value="InterPro"/>
</dbReference>
<sequence>MTQYTPMIQQYLKVKADYQDAFLFFRLGDFYEMFFEDAVKAAHELEITLTSRDGGSSERIPMCGVPYHAAKNYIEQLVEKGYKVAVCEQVEDPKTAKGVVRREVVQLITPGTMMEGRTIDEKENNFLAALTHFEDGSYALACNDLTTGQNTVTLLTGSVEDILLEVYATGSKEIVVDSSFSKDELNKLTETLKMTISYEDATAIPEGLEHLVKNVSQAKLIKAVGRLFNYVIRTQKRSLDHLQPVEIYYTNQFMKIDVHSKRNLELTETLRTKEKTGSLLWLLDKTKTAMGGRMLKQWMERPLIQKERIEERLEMVETFVNDYFLREDLKEKLKEVYDLERLAGKVAFGNVNARDLLQLRRSLLQVPAILEAISLLDNVYAARLIQGADPCESLTELLGRSIQENPPLSIKDGDIIKDGYNDKLDQYRYVSKNGKTWIAELEKRERDITGIKSLKIGYNRIFGYYIEVTKANLGALPEGRYERKQTLANAERFITDELKEKETLILEAEEKIVQLEYDLFTALREEVKVFIPKLQHLAKVISELDVLQSFATVSEEEQFVKPVLTTKREIFIKDGRHPVVEKVLNGKLYVPNDCIMPENMDVFLITGPNMSGKSTYMRQLALVTVMSQIGCFVPATEAVLPVFDQIFTRIGAADDLISGQSTFMVEMLEAKNAIANASERSLILFDEIGRGTSTYDGMALAQAIIEHIHDQIGAKTLFSTHYHELTVLEDSLDQLKNVHVSAIEENGKVVFLHKIQDGAADKSYGIHVAQLAELPDSLIARAKEVLAQLEGQEEIVIPKRVEVKAQEQEVIPEPIVVKEEPIEIEETKVDNEEESQLSFFGAEQSSKKQDKPALDAKETAVLTQIKKIDLLDMTPLEAMNELYRLQKKLKKG</sequence>
<feature type="region of interest" description="Disordered" evidence="10">
    <location>
        <begin position="833"/>
        <end position="855"/>
    </location>
</feature>
<gene>
    <name evidence="8 13" type="primary">mutS</name>
    <name evidence="12" type="ORF">BF38_4939</name>
    <name evidence="13" type="ORF">FOC89_05410</name>
</gene>
<dbReference type="Proteomes" id="UP000501107">
    <property type="component" value="Chromosome"/>
</dbReference>
<evidence type="ECO:0000313" key="12">
    <source>
        <dbReference type="EMBL" id="AJG77258.1"/>
    </source>
</evidence>
<dbReference type="FunFam" id="1.10.1420.10:FF:000007">
    <property type="entry name" value="DNA mismatch repair protein MutS"/>
    <property type="match status" value="1"/>
</dbReference>
<dbReference type="Gene3D" id="3.30.420.110">
    <property type="entry name" value="MutS, connector domain"/>
    <property type="match status" value="1"/>
</dbReference>
<dbReference type="InterPro" id="IPR007695">
    <property type="entry name" value="DNA_mismatch_repair_MutS-lik_N"/>
</dbReference>
<dbReference type="Pfam" id="PF05192">
    <property type="entry name" value="MutS_III"/>
    <property type="match status" value="1"/>
</dbReference>
<dbReference type="InterPro" id="IPR016151">
    <property type="entry name" value="DNA_mismatch_repair_MutS_N"/>
</dbReference>
<dbReference type="SMART" id="SM00533">
    <property type="entry name" value="MUTSd"/>
    <property type="match status" value="1"/>
</dbReference>
<evidence type="ECO:0000256" key="10">
    <source>
        <dbReference type="SAM" id="MobiDB-lite"/>
    </source>
</evidence>
<dbReference type="FunFam" id="3.40.1170.10:FF:000001">
    <property type="entry name" value="DNA mismatch repair protein MutS"/>
    <property type="match status" value="1"/>
</dbReference>
<dbReference type="InterPro" id="IPR036678">
    <property type="entry name" value="MutS_con_dom_sf"/>
</dbReference>
<evidence type="ECO:0000256" key="5">
    <source>
        <dbReference type="ARBA" id="ARBA00022840"/>
    </source>
</evidence>
<dbReference type="EMBL" id="CP009335">
    <property type="protein sequence ID" value="AJG77258.1"/>
    <property type="molecule type" value="Genomic_DNA"/>
</dbReference>
<protein>
    <recommendedName>
        <fullName evidence="2 8">DNA mismatch repair protein MutS</fullName>
    </recommendedName>
</protein>
<dbReference type="GO" id="GO:0005524">
    <property type="term" value="F:ATP binding"/>
    <property type="evidence" value="ECO:0007669"/>
    <property type="project" value="UniProtKB-UniRule"/>
</dbReference>
<dbReference type="InterPro" id="IPR027417">
    <property type="entry name" value="P-loop_NTPase"/>
</dbReference>
<accession>A0A0B5NYM4</accession>
<dbReference type="Pfam" id="PF00488">
    <property type="entry name" value="MutS_V"/>
    <property type="match status" value="1"/>
</dbReference>
<dbReference type="Pfam" id="PF05190">
    <property type="entry name" value="MutS_IV"/>
    <property type="match status" value="1"/>
</dbReference>